<evidence type="ECO:0000313" key="6">
    <source>
        <dbReference type="EMBL" id="PIU03540.1"/>
    </source>
</evidence>
<protein>
    <recommendedName>
        <fullName evidence="8">DUF4870 domain-containing protein</fullName>
    </recommendedName>
</protein>
<reference evidence="7" key="1">
    <citation type="submission" date="2017-09" db="EMBL/GenBank/DDBJ databases">
        <title>Depth-based differentiation of microbial function through sediment-hosted aquifers and enrichment of novel symbionts in the deep terrestrial subsurface.</title>
        <authorList>
            <person name="Probst A.J."/>
            <person name="Ladd B."/>
            <person name="Jarett J.K."/>
            <person name="Geller-Mcgrath D.E."/>
            <person name="Sieber C.M.K."/>
            <person name="Emerson J.B."/>
            <person name="Anantharaman K."/>
            <person name="Thomas B.C."/>
            <person name="Malmstrom R."/>
            <person name="Stieglmeier M."/>
            <person name="Klingl A."/>
            <person name="Woyke T."/>
            <person name="Ryan C.M."/>
            <person name="Banfield J.F."/>
        </authorList>
    </citation>
    <scope>NUCLEOTIDE SEQUENCE [LARGE SCALE GENOMIC DNA]</scope>
</reference>
<keyword evidence="3 5" id="KW-1133">Transmembrane helix</keyword>
<comment type="subcellular location">
    <subcellularLocation>
        <location evidence="1">Membrane</location>
        <topology evidence="1">Multi-pass membrane protein</topology>
    </subcellularLocation>
</comment>
<evidence type="ECO:0000313" key="7">
    <source>
        <dbReference type="Proteomes" id="UP000228996"/>
    </source>
</evidence>
<sequence length="110" mass="12542">MAEGKTITGLPVNTEAALAYVFWWLSGILLLLLEKDDKYIRFHAMQSIIVFGVVTIFSFIPIIGWILSPLVMIGAFILWLFLIMKAYKGEKYMLPVVGEFAEKQLEKITK</sequence>
<dbReference type="Proteomes" id="UP000228996">
    <property type="component" value="Unassembled WGS sequence"/>
</dbReference>
<gene>
    <name evidence="6" type="ORF">COT44_02845</name>
</gene>
<feature type="transmembrane region" description="Helical" evidence="5">
    <location>
        <begin position="40"/>
        <end position="60"/>
    </location>
</feature>
<evidence type="ECO:0008006" key="8">
    <source>
        <dbReference type="Google" id="ProtNLM"/>
    </source>
</evidence>
<dbReference type="InterPro" id="IPR019109">
    <property type="entry name" value="MamF_MmsF"/>
</dbReference>
<evidence type="ECO:0000256" key="1">
    <source>
        <dbReference type="ARBA" id="ARBA00004141"/>
    </source>
</evidence>
<keyword evidence="4 5" id="KW-0472">Membrane</keyword>
<organism evidence="6 7">
    <name type="scientific">Candidatus Shapirobacteria bacterium CG08_land_8_20_14_0_20_39_18</name>
    <dbReference type="NCBI Taxonomy" id="1974883"/>
    <lineage>
        <taxon>Bacteria</taxon>
        <taxon>Candidatus Shapironibacteriota</taxon>
    </lineage>
</organism>
<dbReference type="PANTHER" id="PTHR36460:SF1">
    <property type="entry name" value="UPF0132 DOMAIN PROTEIN (AFU_ORTHOLOGUE AFUA_3G10255)"/>
    <property type="match status" value="1"/>
</dbReference>
<dbReference type="Pfam" id="PF09685">
    <property type="entry name" value="MamF_MmsF"/>
    <property type="match status" value="1"/>
</dbReference>
<name>A0A2M6XCZ9_9BACT</name>
<feature type="transmembrane region" description="Helical" evidence="5">
    <location>
        <begin position="16"/>
        <end position="33"/>
    </location>
</feature>
<evidence type="ECO:0000256" key="5">
    <source>
        <dbReference type="SAM" id="Phobius"/>
    </source>
</evidence>
<dbReference type="EMBL" id="PEYO01000016">
    <property type="protein sequence ID" value="PIU03540.1"/>
    <property type="molecule type" value="Genomic_DNA"/>
</dbReference>
<evidence type="ECO:0000256" key="3">
    <source>
        <dbReference type="ARBA" id="ARBA00022989"/>
    </source>
</evidence>
<dbReference type="AlphaFoldDB" id="A0A2M6XCZ9"/>
<comment type="caution">
    <text evidence="6">The sequence shown here is derived from an EMBL/GenBank/DDBJ whole genome shotgun (WGS) entry which is preliminary data.</text>
</comment>
<evidence type="ECO:0000256" key="2">
    <source>
        <dbReference type="ARBA" id="ARBA00022692"/>
    </source>
</evidence>
<keyword evidence="2 5" id="KW-0812">Transmembrane</keyword>
<dbReference type="PANTHER" id="PTHR36460">
    <property type="entry name" value="UPF0132 DOMAIN PROTEIN (AFU_ORTHOLOGUE AFUA_3G10255)"/>
    <property type="match status" value="1"/>
</dbReference>
<feature type="transmembrane region" description="Helical" evidence="5">
    <location>
        <begin position="66"/>
        <end position="84"/>
    </location>
</feature>
<accession>A0A2M6XCZ9</accession>
<proteinExistence type="predicted"/>
<evidence type="ECO:0000256" key="4">
    <source>
        <dbReference type="ARBA" id="ARBA00023136"/>
    </source>
</evidence>
<dbReference type="GO" id="GO:0016020">
    <property type="term" value="C:membrane"/>
    <property type="evidence" value="ECO:0007669"/>
    <property type="project" value="UniProtKB-SubCell"/>
</dbReference>